<keyword evidence="1" id="KW-0808">Transferase</keyword>
<keyword evidence="2 4" id="KW-0418">Kinase</keyword>
<gene>
    <name evidence="4" type="ORF">GCM10011577_35740</name>
</gene>
<protein>
    <submittedName>
        <fullName evidence="4">Dihydroxyacetone kinase subunit L</fullName>
    </submittedName>
</protein>
<reference evidence="5" key="1">
    <citation type="journal article" date="2019" name="Int. J. Syst. Evol. Microbiol.">
        <title>The Global Catalogue of Microorganisms (GCM) 10K type strain sequencing project: providing services to taxonomists for standard genome sequencing and annotation.</title>
        <authorList>
            <consortium name="The Broad Institute Genomics Platform"/>
            <consortium name="The Broad Institute Genome Sequencing Center for Infectious Disease"/>
            <person name="Wu L."/>
            <person name="Ma J."/>
        </authorList>
    </citation>
    <scope>NUCLEOTIDE SEQUENCE [LARGE SCALE GENOMIC DNA]</scope>
    <source>
        <strain evidence="5">CGMCC 1.1927</strain>
    </source>
</reference>
<organism evidence="4 5">
    <name type="scientific">Pseudarthrobacter polychromogenes</name>
    <dbReference type="NCBI Taxonomy" id="1676"/>
    <lineage>
        <taxon>Bacteria</taxon>
        <taxon>Bacillati</taxon>
        <taxon>Actinomycetota</taxon>
        <taxon>Actinomycetes</taxon>
        <taxon>Micrococcales</taxon>
        <taxon>Micrococcaceae</taxon>
        <taxon>Pseudarthrobacter</taxon>
    </lineage>
</organism>
<proteinExistence type="predicted"/>
<dbReference type="PROSITE" id="PS51480">
    <property type="entry name" value="DHAL"/>
    <property type="match status" value="1"/>
</dbReference>
<dbReference type="SUPFAM" id="SSF101473">
    <property type="entry name" value="DhaL-like"/>
    <property type="match status" value="1"/>
</dbReference>
<accession>A0ABQ1Y0N9</accession>
<dbReference type="GO" id="GO:0016301">
    <property type="term" value="F:kinase activity"/>
    <property type="evidence" value="ECO:0007669"/>
    <property type="project" value="UniProtKB-KW"/>
</dbReference>
<evidence type="ECO:0000256" key="1">
    <source>
        <dbReference type="ARBA" id="ARBA00022679"/>
    </source>
</evidence>
<name>A0ABQ1Y0N9_9MICC</name>
<dbReference type="SMART" id="SM01120">
    <property type="entry name" value="Dak2"/>
    <property type="match status" value="1"/>
</dbReference>
<evidence type="ECO:0000313" key="4">
    <source>
        <dbReference type="EMBL" id="GGH08020.1"/>
    </source>
</evidence>
<evidence type="ECO:0000259" key="3">
    <source>
        <dbReference type="PROSITE" id="PS51480"/>
    </source>
</evidence>
<evidence type="ECO:0000313" key="5">
    <source>
        <dbReference type="Proteomes" id="UP000596938"/>
    </source>
</evidence>
<dbReference type="InterPro" id="IPR004007">
    <property type="entry name" value="DhaL_dom"/>
</dbReference>
<sequence length="216" mass="21892">MSDSLTMDAIQQWLHRFALEITTQADWLTELDSAIGDADHGTNMVRGTGAVVAKLNGGATGTVQELLKAVGMTLVSSVGGASGSLYGTFFLEMGRNSPSGEQLNASELEKALRAGVDGVVARGHAAVGDKTMVDALEPAVTALYQSLANGLRLHDSVAAAAAAATTGRDSTEPLVARKGRASYLGERSAGHIDPGAASSAILVAALAATVGEGTAQ</sequence>
<dbReference type="Gene3D" id="1.25.40.340">
    <property type="match status" value="1"/>
</dbReference>
<dbReference type="Proteomes" id="UP000596938">
    <property type="component" value="Unassembled WGS sequence"/>
</dbReference>
<dbReference type="NCBIfam" id="TIGR02365">
    <property type="entry name" value="dha_L_ycgS"/>
    <property type="match status" value="1"/>
</dbReference>
<dbReference type="InterPro" id="IPR050861">
    <property type="entry name" value="Dihydroxyacetone_Kinase"/>
</dbReference>
<comment type="caution">
    <text evidence="4">The sequence shown here is derived from an EMBL/GenBank/DDBJ whole genome shotgun (WGS) entry which is preliminary data.</text>
</comment>
<dbReference type="InterPro" id="IPR036117">
    <property type="entry name" value="DhaL_dom_sf"/>
</dbReference>
<feature type="domain" description="DhaL" evidence="3">
    <location>
        <begin position="8"/>
        <end position="208"/>
    </location>
</feature>
<dbReference type="PANTHER" id="PTHR28629:SF4">
    <property type="entry name" value="TRIOKINASE_FMN CYCLASE"/>
    <property type="match status" value="1"/>
</dbReference>
<keyword evidence="5" id="KW-1185">Reference proteome</keyword>
<dbReference type="PANTHER" id="PTHR28629">
    <property type="entry name" value="TRIOKINASE/FMN CYCLASE"/>
    <property type="match status" value="1"/>
</dbReference>
<dbReference type="InterPro" id="IPR012737">
    <property type="entry name" value="DhaK_L_YcgS"/>
</dbReference>
<dbReference type="Pfam" id="PF02734">
    <property type="entry name" value="Dak2"/>
    <property type="match status" value="1"/>
</dbReference>
<dbReference type="EMBL" id="BMKU01000014">
    <property type="protein sequence ID" value="GGH08020.1"/>
    <property type="molecule type" value="Genomic_DNA"/>
</dbReference>
<evidence type="ECO:0000256" key="2">
    <source>
        <dbReference type="ARBA" id="ARBA00022777"/>
    </source>
</evidence>
<dbReference type="RefSeq" id="WP_188813183.1">
    <property type="nucleotide sequence ID" value="NZ_BAAAWV010000001.1"/>
</dbReference>